<dbReference type="EMBL" id="JELW01000273">
    <property type="protein sequence ID" value="EXU94517.1"/>
    <property type="molecule type" value="Genomic_DNA"/>
</dbReference>
<feature type="chain" id="PRO_5001472899" evidence="3">
    <location>
        <begin position="18"/>
        <end position="256"/>
    </location>
</feature>
<dbReference type="InterPro" id="IPR001314">
    <property type="entry name" value="Peptidase_S1A"/>
</dbReference>
<feature type="signal peptide" evidence="3">
    <location>
        <begin position="1"/>
        <end position="17"/>
    </location>
</feature>
<organism evidence="5">
    <name type="scientific">Metarhizium robertsii</name>
    <dbReference type="NCBI Taxonomy" id="568076"/>
    <lineage>
        <taxon>Eukaryota</taxon>
        <taxon>Fungi</taxon>
        <taxon>Dikarya</taxon>
        <taxon>Ascomycota</taxon>
        <taxon>Pezizomycotina</taxon>
        <taxon>Sordariomycetes</taxon>
        <taxon>Hypocreomycetidae</taxon>
        <taxon>Hypocreales</taxon>
        <taxon>Clavicipitaceae</taxon>
        <taxon>Metarhizium</taxon>
    </lineage>
</organism>
<evidence type="ECO:0000256" key="2">
    <source>
        <dbReference type="RuleBase" id="RU363034"/>
    </source>
</evidence>
<keyword evidence="2" id="KW-0378">Hydrolase</keyword>
<evidence type="ECO:0000256" key="1">
    <source>
        <dbReference type="ARBA" id="ARBA00023157"/>
    </source>
</evidence>
<sequence length="256" mass="26928">MAYKVALQAVFAVLTAAATIDKRITGGELANASEFPYIVKVGPDCGGSLLDSTTVLTAGHCSRSLKDVANIIFHSSYVSIHPSRSRFKGNNTHYQAYYGNDIALLKLSTPIEADRNISYAKLPTKGLEPKANSIGIAAGCCPPEWRRIPVENEFCAGGNGKGACSGDSGGPFVEKETGVLIGISNTASCGDYTSFTKVAGHISFIEEHMTPGPDFVFPQSDDDDRCDGGKLIPGPLGQGEKCVSASGGLYEPMKAV</sequence>
<dbReference type="OrthoDB" id="4915747at2759"/>
<dbReference type="InterPro" id="IPR001254">
    <property type="entry name" value="Trypsin_dom"/>
</dbReference>
<gene>
    <name evidence="5" type="ORF">X797_012411</name>
</gene>
<dbReference type="PROSITE" id="PS00134">
    <property type="entry name" value="TRYPSIN_HIS"/>
    <property type="match status" value="1"/>
</dbReference>
<dbReference type="InterPro" id="IPR043504">
    <property type="entry name" value="Peptidase_S1_PA_chymotrypsin"/>
</dbReference>
<dbReference type="Gene3D" id="2.40.10.10">
    <property type="entry name" value="Trypsin-like serine proteases"/>
    <property type="match status" value="3"/>
</dbReference>
<dbReference type="InterPro" id="IPR009003">
    <property type="entry name" value="Peptidase_S1_PA"/>
</dbReference>
<dbReference type="InterPro" id="IPR051487">
    <property type="entry name" value="Ser/Thr_Proteases_Immune/Dev"/>
</dbReference>
<comment type="caution">
    <text evidence="5">The sequence shown here is derived from an EMBL/GenBank/DDBJ whole genome shotgun (WGS) entry which is preliminary data.</text>
</comment>
<dbReference type="HOGENOM" id="CLU_006842_7_5_1"/>
<dbReference type="InterPro" id="IPR018114">
    <property type="entry name" value="TRYPSIN_HIS"/>
</dbReference>
<keyword evidence="3" id="KW-0732">Signal</keyword>
<dbReference type="SUPFAM" id="SSF50494">
    <property type="entry name" value="Trypsin-like serine proteases"/>
    <property type="match status" value="1"/>
</dbReference>
<keyword evidence="1" id="KW-1015">Disulfide bond</keyword>
<evidence type="ECO:0000256" key="3">
    <source>
        <dbReference type="SAM" id="SignalP"/>
    </source>
</evidence>
<accession>A0A014N4A3</accession>
<dbReference type="PRINTS" id="PR00722">
    <property type="entry name" value="CHYMOTRYPSIN"/>
</dbReference>
<dbReference type="GO" id="GO:0006508">
    <property type="term" value="P:proteolysis"/>
    <property type="evidence" value="ECO:0007669"/>
    <property type="project" value="UniProtKB-KW"/>
</dbReference>
<dbReference type="Pfam" id="PF00089">
    <property type="entry name" value="Trypsin"/>
    <property type="match status" value="2"/>
</dbReference>
<feature type="domain" description="Peptidase S1" evidence="4">
    <location>
        <begin position="24"/>
        <end position="210"/>
    </location>
</feature>
<dbReference type="PROSITE" id="PS50240">
    <property type="entry name" value="TRYPSIN_DOM"/>
    <property type="match status" value="1"/>
</dbReference>
<reference evidence="5" key="1">
    <citation type="submission" date="2014-02" db="EMBL/GenBank/DDBJ databases">
        <title>The genome sequence of the entomopathogenic fungus Metarhizium robertsii ARSEF 2575.</title>
        <authorList>
            <person name="Giuliano Garisto Donzelli B."/>
            <person name="Roe B.A."/>
            <person name="Macmil S.L."/>
            <person name="Krasnoff S.B."/>
            <person name="Gibson D.M."/>
        </authorList>
    </citation>
    <scope>NUCLEOTIDE SEQUENCE [LARGE SCALE GENOMIC DNA]</scope>
    <source>
        <strain evidence="5">ARSEF 2575</strain>
    </source>
</reference>
<dbReference type="CDD" id="cd00190">
    <property type="entry name" value="Tryp_SPc"/>
    <property type="match status" value="1"/>
</dbReference>
<dbReference type="SMART" id="SM00020">
    <property type="entry name" value="Tryp_SPc"/>
    <property type="match status" value="1"/>
</dbReference>
<keyword evidence="2" id="KW-0645">Protease</keyword>
<proteinExistence type="predicted"/>
<dbReference type="AlphaFoldDB" id="A0A014N4A3"/>
<dbReference type="PANTHER" id="PTHR24256">
    <property type="entry name" value="TRYPTASE-RELATED"/>
    <property type="match status" value="1"/>
</dbReference>
<protein>
    <submittedName>
        <fullName evidence="5">Peptidase S1 domain protein</fullName>
    </submittedName>
</protein>
<dbReference type="InterPro" id="IPR033116">
    <property type="entry name" value="TRYPSIN_SER"/>
</dbReference>
<dbReference type="PROSITE" id="PS00135">
    <property type="entry name" value="TRYPSIN_SER"/>
    <property type="match status" value="1"/>
</dbReference>
<dbReference type="GO" id="GO:0004252">
    <property type="term" value="F:serine-type endopeptidase activity"/>
    <property type="evidence" value="ECO:0007669"/>
    <property type="project" value="InterPro"/>
</dbReference>
<keyword evidence="2" id="KW-0720">Serine protease</keyword>
<evidence type="ECO:0000259" key="4">
    <source>
        <dbReference type="PROSITE" id="PS50240"/>
    </source>
</evidence>
<dbReference type="Proteomes" id="UP000030151">
    <property type="component" value="Unassembled WGS sequence"/>
</dbReference>
<name>A0A014N4A3_9HYPO</name>
<evidence type="ECO:0000313" key="5">
    <source>
        <dbReference type="EMBL" id="EXU94517.1"/>
    </source>
</evidence>